<accession>A0A9Q3I030</accession>
<dbReference type="Proteomes" id="UP000765509">
    <property type="component" value="Unassembled WGS sequence"/>
</dbReference>
<dbReference type="Gene3D" id="2.40.70.10">
    <property type="entry name" value="Acid Proteases"/>
    <property type="match status" value="1"/>
</dbReference>
<dbReference type="OrthoDB" id="128646at2759"/>
<evidence type="ECO:0000313" key="9">
    <source>
        <dbReference type="Proteomes" id="UP000765509"/>
    </source>
</evidence>
<dbReference type="EMBL" id="AVOT02028644">
    <property type="protein sequence ID" value="MBW0521199.1"/>
    <property type="molecule type" value="Genomic_DNA"/>
</dbReference>
<keyword evidence="4" id="KW-0255">Endonuclease</keyword>
<dbReference type="AlphaFoldDB" id="A0A9Q3I030"/>
<evidence type="ECO:0000259" key="7">
    <source>
        <dbReference type="Pfam" id="PF17917"/>
    </source>
</evidence>
<protein>
    <recommendedName>
        <fullName evidence="7">Reverse transcriptase RNase H-like domain-containing protein</fullName>
    </recommendedName>
</protein>
<dbReference type="CDD" id="cd09274">
    <property type="entry name" value="RNase_HI_RT_Ty3"/>
    <property type="match status" value="1"/>
</dbReference>
<dbReference type="GO" id="GO:0003964">
    <property type="term" value="F:RNA-directed DNA polymerase activity"/>
    <property type="evidence" value="ECO:0007669"/>
    <property type="project" value="UniProtKB-KW"/>
</dbReference>
<feature type="non-terminal residue" evidence="8">
    <location>
        <position position="1"/>
    </location>
</feature>
<evidence type="ECO:0000256" key="3">
    <source>
        <dbReference type="ARBA" id="ARBA00022722"/>
    </source>
</evidence>
<dbReference type="InterPro" id="IPR043502">
    <property type="entry name" value="DNA/RNA_pol_sf"/>
</dbReference>
<keyword evidence="5" id="KW-0378">Hydrolase</keyword>
<name>A0A9Q3I030_9BASI</name>
<dbReference type="PANTHER" id="PTHR34072">
    <property type="entry name" value="ENZYMATIC POLYPROTEIN-RELATED"/>
    <property type="match status" value="1"/>
</dbReference>
<keyword evidence="1" id="KW-0808">Transferase</keyword>
<organism evidence="8 9">
    <name type="scientific">Austropuccinia psidii MF-1</name>
    <dbReference type="NCBI Taxonomy" id="1389203"/>
    <lineage>
        <taxon>Eukaryota</taxon>
        <taxon>Fungi</taxon>
        <taxon>Dikarya</taxon>
        <taxon>Basidiomycota</taxon>
        <taxon>Pucciniomycotina</taxon>
        <taxon>Pucciniomycetes</taxon>
        <taxon>Pucciniales</taxon>
        <taxon>Sphaerophragmiaceae</taxon>
        <taxon>Austropuccinia</taxon>
    </lineage>
</organism>
<feature type="domain" description="Reverse transcriptase RNase H-like" evidence="7">
    <location>
        <begin position="252"/>
        <end position="352"/>
    </location>
</feature>
<evidence type="ECO:0000256" key="5">
    <source>
        <dbReference type="ARBA" id="ARBA00022801"/>
    </source>
</evidence>
<sequence>MSELLEKIPIIILDSSESPSLFLTNHTRYMVELPSFQSFEWDFLVNDTPKGEDLILGFDFLNCFNPFIDWRKGLITFNADHKDYSDSSNSLRKDFSSAKSCAALVGDSRTPSFPTSFHIPSINSHQYLISSRDEVFKEIQDVGEGNSVYSLHLFFGSKDLPPSSCHDALEKLWDEEEEPEEVETRLKVVPSVYHQYLVVFSKVKAEKLAPHRACDHHIELEGSLPPVGEALSQCHKLKEAFTTAPILSHFMPSLPTIVETNATNYALHAVLSQVSDSGKHPFAFNSRKLIPAQLNYEIHDKELLGIVWALKRWRAFLLSLSSTFEVLTDHSSIQYFISSKVLTCRQAHWAEFPSELHLSITYRPGRQATLLDALLFRDNVFPERG</sequence>
<dbReference type="PANTHER" id="PTHR34072:SF52">
    <property type="entry name" value="RIBONUCLEASE H"/>
    <property type="match status" value="1"/>
</dbReference>
<dbReference type="GO" id="GO:0004519">
    <property type="term" value="F:endonuclease activity"/>
    <property type="evidence" value="ECO:0007669"/>
    <property type="project" value="UniProtKB-KW"/>
</dbReference>
<dbReference type="GO" id="GO:0016787">
    <property type="term" value="F:hydrolase activity"/>
    <property type="evidence" value="ECO:0007669"/>
    <property type="project" value="UniProtKB-KW"/>
</dbReference>
<keyword evidence="3" id="KW-0540">Nuclease</keyword>
<comment type="caution">
    <text evidence="8">The sequence shown here is derived from an EMBL/GenBank/DDBJ whole genome shotgun (WGS) entry which is preliminary data.</text>
</comment>
<dbReference type="InterPro" id="IPR021109">
    <property type="entry name" value="Peptidase_aspartic_dom_sf"/>
</dbReference>
<evidence type="ECO:0000256" key="2">
    <source>
        <dbReference type="ARBA" id="ARBA00022695"/>
    </source>
</evidence>
<evidence type="ECO:0000256" key="1">
    <source>
        <dbReference type="ARBA" id="ARBA00022679"/>
    </source>
</evidence>
<evidence type="ECO:0000256" key="6">
    <source>
        <dbReference type="ARBA" id="ARBA00022918"/>
    </source>
</evidence>
<gene>
    <name evidence="8" type="ORF">O181_060914</name>
</gene>
<keyword evidence="6" id="KW-0695">RNA-directed DNA polymerase</keyword>
<proteinExistence type="predicted"/>
<evidence type="ECO:0000256" key="4">
    <source>
        <dbReference type="ARBA" id="ARBA00022759"/>
    </source>
</evidence>
<keyword evidence="9" id="KW-1185">Reference proteome</keyword>
<dbReference type="Pfam" id="PF17917">
    <property type="entry name" value="RT_RNaseH"/>
    <property type="match status" value="1"/>
</dbReference>
<reference evidence="8" key="1">
    <citation type="submission" date="2021-03" db="EMBL/GenBank/DDBJ databases">
        <title>Draft genome sequence of rust myrtle Austropuccinia psidii MF-1, a brazilian biotype.</title>
        <authorList>
            <person name="Quecine M.C."/>
            <person name="Pachon D.M.R."/>
            <person name="Bonatelli M.L."/>
            <person name="Correr F.H."/>
            <person name="Franceschini L.M."/>
            <person name="Leite T.F."/>
            <person name="Margarido G.R.A."/>
            <person name="Almeida C.A."/>
            <person name="Ferrarezi J.A."/>
            <person name="Labate C.A."/>
        </authorList>
    </citation>
    <scope>NUCLEOTIDE SEQUENCE</scope>
    <source>
        <strain evidence="8">MF-1</strain>
    </source>
</reference>
<dbReference type="InterPro" id="IPR041373">
    <property type="entry name" value="RT_RNaseH"/>
</dbReference>
<keyword evidence="2" id="KW-0548">Nucleotidyltransferase</keyword>
<dbReference type="SUPFAM" id="SSF56672">
    <property type="entry name" value="DNA/RNA polymerases"/>
    <property type="match status" value="1"/>
</dbReference>
<evidence type="ECO:0000313" key="8">
    <source>
        <dbReference type="EMBL" id="MBW0521199.1"/>
    </source>
</evidence>